<comment type="caution">
    <text evidence="1">The sequence shown here is derived from an EMBL/GenBank/DDBJ whole genome shotgun (WGS) entry which is preliminary data.</text>
</comment>
<dbReference type="AlphaFoldDB" id="A0AAW4ZUE8"/>
<dbReference type="RefSeq" id="WP_232581168.1">
    <property type="nucleotide sequence ID" value="NZ_WMCP01000002.1"/>
</dbReference>
<protein>
    <recommendedName>
        <fullName evidence="3">Transcriptional regulator</fullName>
    </recommendedName>
</protein>
<evidence type="ECO:0000313" key="2">
    <source>
        <dbReference type="Proteomes" id="UP000813876"/>
    </source>
</evidence>
<reference evidence="1" key="1">
    <citation type="submission" date="2019-11" db="EMBL/GenBank/DDBJ databases">
        <title>Comparative genomics of photobacteria reveal adaptation to distinct habitats.</title>
        <authorList>
            <person name="Fuertes-Perez S."/>
            <person name="Hilgarth M."/>
            <person name="Vogel R.F."/>
        </authorList>
    </citation>
    <scope>NUCLEOTIDE SEQUENCE</scope>
    <source>
        <strain evidence="1">TMW2.2145</strain>
    </source>
</reference>
<dbReference type="GO" id="GO:0003677">
    <property type="term" value="F:DNA binding"/>
    <property type="evidence" value="ECO:0007669"/>
    <property type="project" value="InterPro"/>
</dbReference>
<evidence type="ECO:0000313" key="1">
    <source>
        <dbReference type="EMBL" id="MCF2300889.1"/>
    </source>
</evidence>
<dbReference type="EMBL" id="WMCP01000002">
    <property type="protein sequence ID" value="MCF2300889.1"/>
    <property type="molecule type" value="Genomic_DNA"/>
</dbReference>
<dbReference type="Proteomes" id="UP000813876">
    <property type="component" value="Unassembled WGS sequence"/>
</dbReference>
<gene>
    <name evidence="1" type="ORF">GLP33_03995</name>
</gene>
<accession>A0AAW4ZUE8</accession>
<proteinExistence type="predicted"/>
<sequence>MYAIPQPKQDAFYNAAVRFAEQENLEQIEIECALRPQMLRNKLNPNQPHQLTVRELVIITKQSGNSDLVNSVLLELDLTAVRLPESKGESKSPVMAAMTINTHAGEISRHLIEVETLQRLTRRKKNEIVSKAQAAMRELVLLMNDVENRCQASTPFLSMCTDAVMNGLPIPGLA</sequence>
<name>A0AAW4ZUE8_PHOPO</name>
<dbReference type="InterPro" id="IPR009679">
    <property type="entry name" value="Phage_186_CII-like"/>
</dbReference>
<evidence type="ECO:0008006" key="3">
    <source>
        <dbReference type="Google" id="ProtNLM"/>
    </source>
</evidence>
<organism evidence="1 2">
    <name type="scientific">Photobacterium phosphoreum</name>
    <dbReference type="NCBI Taxonomy" id="659"/>
    <lineage>
        <taxon>Bacteria</taxon>
        <taxon>Pseudomonadati</taxon>
        <taxon>Pseudomonadota</taxon>
        <taxon>Gammaproteobacteria</taxon>
        <taxon>Vibrionales</taxon>
        <taxon>Vibrionaceae</taxon>
        <taxon>Photobacterium</taxon>
    </lineage>
</organism>
<dbReference type="Pfam" id="PF06892">
    <property type="entry name" value="Phage_CP76"/>
    <property type="match status" value="1"/>
</dbReference>